<evidence type="ECO:0000256" key="1">
    <source>
        <dbReference type="SAM" id="Phobius"/>
    </source>
</evidence>
<organism evidence="2 3">
    <name type="scientific">Tritrichomonas foetus</name>
    <dbReference type="NCBI Taxonomy" id="1144522"/>
    <lineage>
        <taxon>Eukaryota</taxon>
        <taxon>Metamonada</taxon>
        <taxon>Parabasalia</taxon>
        <taxon>Tritrichomonadida</taxon>
        <taxon>Tritrichomonadidae</taxon>
        <taxon>Tritrichomonas</taxon>
    </lineage>
</organism>
<dbReference type="VEuPathDB" id="TrichDB:TRFO_18134"/>
<keyword evidence="3" id="KW-1185">Reference proteome</keyword>
<sequence>MIRRLAFEHLHVAEPSEEERKRARDECKDIIEIYGKMIDIFGIVHLFIAGCALAYIVILLSTSNFALWCAFFTKISLFADIFFFVLTFLIFISNFILVAIMYQLKITNVLAKGLLTVSASLLGLSLFLTTFSFPMSYMLKQSVRDYGEWYISKFAEDGAKSIFFGTYKNLAVARMVLLFISSLIFPYFVSSSRYITFQQLYRSMR</sequence>
<dbReference type="Proteomes" id="UP000179807">
    <property type="component" value="Unassembled WGS sequence"/>
</dbReference>
<comment type="caution">
    <text evidence="2">The sequence shown here is derived from an EMBL/GenBank/DDBJ whole genome shotgun (WGS) entry which is preliminary data.</text>
</comment>
<evidence type="ECO:0000313" key="2">
    <source>
        <dbReference type="EMBL" id="OHT12221.1"/>
    </source>
</evidence>
<protein>
    <submittedName>
        <fullName evidence="2">Uncharacterized protein</fullName>
    </submittedName>
</protein>
<dbReference type="GeneID" id="94834699"/>
<name>A0A1J4KRX9_9EUKA</name>
<feature type="transmembrane region" description="Helical" evidence="1">
    <location>
        <begin position="81"/>
        <end position="102"/>
    </location>
</feature>
<feature type="transmembrane region" description="Helical" evidence="1">
    <location>
        <begin position="114"/>
        <end position="133"/>
    </location>
</feature>
<dbReference type="EMBL" id="MLAK01000569">
    <property type="protein sequence ID" value="OHT12221.1"/>
    <property type="molecule type" value="Genomic_DNA"/>
</dbReference>
<accession>A0A1J4KRX9</accession>
<proteinExistence type="predicted"/>
<feature type="transmembrane region" description="Helical" evidence="1">
    <location>
        <begin position="171"/>
        <end position="195"/>
    </location>
</feature>
<dbReference type="RefSeq" id="XP_068365357.1">
    <property type="nucleotide sequence ID" value="XM_068499995.1"/>
</dbReference>
<gene>
    <name evidence="2" type="ORF">TRFO_18134</name>
</gene>
<dbReference type="AlphaFoldDB" id="A0A1J4KRX9"/>
<keyword evidence="1" id="KW-1133">Transmembrane helix</keyword>
<feature type="transmembrane region" description="Helical" evidence="1">
    <location>
        <begin position="40"/>
        <end position="61"/>
    </location>
</feature>
<reference evidence="2" key="1">
    <citation type="submission" date="2016-10" db="EMBL/GenBank/DDBJ databases">
        <authorList>
            <person name="Benchimol M."/>
            <person name="Almeida L.G."/>
            <person name="Vasconcelos A.T."/>
            <person name="Perreira-Neves A."/>
            <person name="Rosa I.A."/>
            <person name="Tasca T."/>
            <person name="Bogo M.R."/>
            <person name="de Souza W."/>
        </authorList>
    </citation>
    <scope>NUCLEOTIDE SEQUENCE [LARGE SCALE GENOMIC DNA]</scope>
    <source>
        <strain evidence="2">K</strain>
    </source>
</reference>
<keyword evidence="1" id="KW-0472">Membrane</keyword>
<evidence type="ECO:0000313" key="3">
    <source>
        <dbReference type="Proteomes" id="UP000179807"/>
    </source>
</evidence>
<keyword evidence="1" id="KW-0812">Transmembrane</keyword>